<proteinExistence type="predicted"/>
<name>A0A4D9DRA5_9SAUR</name>
<dbReference type="Proteomes" id="UP000297703">
    <property type="component" value="Unassembled WGS sequence"/>
</dbReference>
<keyword evidence="3" id="KW-1185">Reference proteome</keyword>
<evidence type="ECO:0000313" key="3">
    <source>
        <dbReference type="Proteomes" id="UP000297703"/>
    </source>
</evidence>
<comment type="caution">
    <text evidence="2">The sequence shown here is derived from an EMBL/GenBank/DDBJ whole genome shotgun (WGS) entry which is preliminary data.</text>
</comment>
<reference evidence="2 3" key="1">
    <citation type="submission" date="2019-04" db="EMBL/GenBank/DDBJ databases">
        <title>Draft genome of the big-headed turtle Platysternon megacephalum.</title>
        <authorList>
            <person name="Gong S."/>
        </authorList>
    </citation>
    <scope>NUCLEOTIDE SEQUENCE [LARGE SCALE GENOMIC DNA]</scope>
    <source>
        <strain evidence="2">DO16091913</strain>
        <tissue evidence="2">Muscle</tissue>
    </source>
</reference>
<accession>A0A4D9DRA5</accession>
<evidence type="ECO:0000256" key="1">
    <source>
        <dbReference type="SAM" id="MobiDB-lite"/>
    </source>
</evidence>
<organism evidence="2 3">
    <name type="scientific">Platysternon megacephalum</name>
    <name type="common">big-headed turtle</name>
    <dbReference type="NCBI Taxonomy" id="55544"/>
    <lineage>
        <taxon>Eukaryota</taxon>
        <taxon>Metazoa</taxon>
        <taxon>Chordata</taxon>
        <taxon>Craniata</taxon>
        <taxon>Vertebrata</taxon>
        <taxon>Euteleostomi</taxon>
        <taxon>Archelosauria</taxon>
        <taxon>Testudinata</taxon>
        <taxon>Testudines</taxon>
        <taxon>Cryptodira</taxon>
        <taxon>Durocryptodira</taxon>
        <taxon>Testudinoidea</taxon>
        <taxon>Platysternidae</taxon>
        <taxon>Platysternon</taxon>
    </lineage>
</organism>
<protein>
    <submittedName>
        <fullName evidence="2">AP-5 complex subunit zeta-1</fullName>
    </submittedName>
</protein>
<dbReference type="EMBL" id="QXTE01000498">
    <property type="protein sequence ID" value="TFJ97393.1"/>
    <property type="molecule type" value="Genomic_DNA"/>
</dbReference>
<evidence type="ECO:0000313" key="2">
    <source>
        <dbReference type="EMBL" id="TFJ97393.1"/>
    </source>
</evidence>
<gene>
    <name evidence="2" type="ORF">DR999_PMT20769</name>
</gene>
<dbReference type="AlphaFoldDB" id="A0A4D9DRA5"/>
<sequence length="119" mass="11967">MTAYKSPGQTACKCLRGVYGEAGLVGVQGGMGREQQDAASLGEGRAPTPPPAKLSVCWAPPRSPAGAWGDGSQGAAPARGPQIIARLLGTGTLQPTPIGRPCPGRFCCDGGRILLPGAN</sequence>
<reference evidence="2 3" key="2">
    <citation type="submission" date="2019-04" db="EMBL/GenBank/DDBJ databases">
        <title>The genome sequence of big-headed turtle.</title>
        <authorList>
            <person name="Gong S."/>
        </authorList>
    </citation>
    <scope>NUCLEOTIDE SEQUENCE [LARGE SCALE GENOMIC DNA]</scope>
    <source>
        <strain evidence="2">DO16091913</strain>
        <tissue evidence="2">Muscle</tissue>
    </source>
</reference>
<feature type="region of interest" description="Disordered" evidence="1">
    <location>
        <begin position="31"/>
        <end position="53"/>
    </location>
</feature>